<reference evidence="1 2" key="1">
    <citation type="journal article" date="2016" name="Proc. Natl. Acad. Sci. U.S.A.">
        <title>Lipid metabolic changes in an early divergent fungus govern the establishment of a mutualistic symbiosis with endobacteria.</title>
        <authorList>
            <person name="Lastovetsky O.A."/>
            <person name="Gaspar M.L."/>
            <person name="Mondo S.J."/>
            <person name="LaButti K.M."/>
            <person name="Sandor L."/>
            <person name="Grigoriev I.V."/>
            <person name="Henry S.A."/>
            <person name="Pawlowska T.E."/>
        </authorList>
    </citation>
    <scope>NUCLEOTIDE SEQUENCE [LARGE SCALE GENOMIC DNA]</scope>
    <source>
        <strain evidence="1 2">ATCC 52813</strain>
    </source>
</reference>
<accession>A0A2G4SI94</accession>
<evidence type="ECO:0000313" key="2">
    <source>
        <dbReference type="Proteomes" id="UP000242254"/>
    </source>
</evidence>
<dbReference type="EMBL" id="KZ303865">
    <property type="protein sequence ID" value="PHZ08462.1"/>
    <property type="molecule type" value="Genomic_DNA"/>
</dbReference>
<organism evidence="1 2">
    <name type="scientific">Rhizopus microsporus ATCC 52813</name>
    <dbReference type="NCBI Taxonomy" id="1340429"/>
    <lineage>
        <taxon>Eukaryota</taxon>
        <taxon>Fungi</taxon>
        <taxon>Fungi incertae sedis</taxon>
        <taxon>Mucoromycota</taxon>
        <taxon>Mucoromycotina</taxon>
        <taxon>Mucoromycetes</taxon>
        <taxon>Mucorales</taxon>
        <taxon>Mucorineae</taxon>
        <taxon>Rhizopodaceae</taxon>
        <taxon>Rhizopus</taxon>
    </lineage>
</organism>
<proteinExistence type="predicted"/>
<sequence>MNLALIGHNSCAKDMSYSIQNLVITMNDFGVRMTDSEFISDDDVNSLSEDSFLSQTKSFSSVYTTVF</sequence>
<dbReference type="AlphaFoldDB" id="A0A2G4SI94"/>
<protein>
    <submittedName>
        <fullName evidence="1">Uncharacterized protein</fullName>
    </submittedName>
</protein>
<dbReference type="RefSeq" id="XP_023462170.1">
    <property type="nucleotide sequence ID" value="XM_023615661.1"/>
</dbReference>
<keyword evidence="2" id="KW-1185">Reference proteome</keyword>
<dbReference type="Proteomes" id="UP000242254">
    <property type="component" value="Unassembled WGS sequence"/>
</dbReference>
<evidence type="ECO:0000313" key="1">
    <source>
        <dbReference type="EMBL" id="PHZ08462.1"/>
    </source>
</evidence>
<dbReference type="GeneID" id="35446649"/>
<gene>
    <name evidence="1" type="ORF">RHIMIDRAFT_76399</name>
</gene>
<name>A0A2G4SI94_RHIZD</name>